<dbReference type="PANTHER" id="PTHR42256">
    <property type="entry name" value="OXOGLUTARATE/IRON-DEPENDENT DIOXYGENASE"/>
    <property type="match status" value="1"/>
</dbReference>
<dbReference type="AlphaFoldDB" id="A0A9W7FUD2"/>
<feature type="compositionally biased region" description="Basic and acidic residues" evidence="1">
    <location>
        <begin position="291"/>
        <end position="303"/>
    </location>
</feature>
<feature type="compositionally biased region" description="Pro residues" evidence="1">
    <location>
        <begin position="213"/>
        <end position="222"/>
    </location>
</feature>
<proteinExistence type="predicted"/>
<organism evidence="2 3">
    <name type="scientific">Triparma columacea</name>
    <dbReference type="NCBI Taxonomy" id="722753"/>
    <lineage>
        <taxon>Eukaryota</taxon>
        <taxon>Sar</taxon>
        <taxon>Stramenopiles</taxon>
        <taxon>Ochrophyta</taxon>
        <taxon>Bolidophyceae</taxon>
        <taxon>Parmales</taxon>
        <taxon>Triparmaceae</taxon>
        <taxon>Triparma</taxon>
    </lineage>
</organism>
<reference evidence="3" key="1">
    <citation type="journal article" date="2023" name="Commun. Biol.">
        <title>Genome analysis of Parmales, the sister group of diatoms, reveals the evolutionary specialization of diatoms from phago-mixotrophs to photoautotrophs.</title>
        <authorList>
            <person name="Ban H."/>
            <person name="Sato S."/>
            <person name="Yoshikawa S."/>
            <person name="Yamada K."/>
            <person name="Nakamura Y."/>
            <person name="Ichinomiya M."/>
            <person name="Sato N."/>
            <person name="Blanc-Mathieu R."/>
            <person name="Endo H."/>
            <person name="Kuwata A."/>
            <person name="Ogata H."/>
        </authorList>
    </citation>
    <scope>NUCLEOTIDE SEQUENCE [LARGE SCALE GENOMIC DNA]</scope>
</reference>
<gene>
    <name evidence="2" type="ORF">TrCOL_g12285</name>
</gene>
<dbReference type="Gene3D" id="2.60.120.590">
    <property type="entry name" value="Alpha-ketoglutarate-dependent dioxygenase AlkB-like"/>
    <property type="match status" value="1"/>
</dbReference>
<dbReference type="EMBL" id="BRYA01000510">
    <property type="protein sequence ID" value="GMI20426.1"/>
    <property type="molecule type" value="Genomic_DNA"/>
</dbReference>
<feature type="region of interest" description="Disordered" evidence="1">
    <location>
        <begin position="544"/>
        <end position="571"/>
    </location>
</feature>
<keyword evidence="3" id="KW-1185">Reference proteome</keyword>
<comment type="caution">
    <text evidence="2">The sequence shown here is derived from an EMBL/GenBank/DDBJ whole genome shotgun (WGS) entry which is preliminary data.</text>
</comment>
<feature type="region of interest" description="Disordered" evidence="1">
    <location>
        <begin position="258"/>
        <end position="327"/>
    </location>
</feature>
<feature type="compositionally biased region" description="Basic and acidic residues" evidence="1">
    <location>
        <begin position="73"/>
        <end position="87"/>
    </location>
</feature>
<name>A0A9W7FUD2_9STRA</name>
<feature type="compositionally biased region" description="Low complexity" evidence="1">
    <location>
        <begin position="11"/>
        <end position="26"/>
    </location>
</feature>
<dbReference type="Proteomes" id="UP001165065">
    <property type="component" value="Unassembled WGS sequence"/>
</dbReference>
<dbReference type="SUPFAM" id="SSF51197">
    <property type="entry name" value="Clavaminate synthase-like"/>
    <property type="match status" value="1"/>
</dbReference>
<accession>A0A9W7FUD2</accession>
<evidence type="ECO:0008006" key="4">
    <source>
        <dbReference type="Google" id="ProtNLM"/>
    </source>
</evidence>
<evidence type="ECO:0000313" key="2">
    <source>
        <dbReference type="EMBL" id="GMI20426.1"/>
    </source>
</evidence>
<feature type="compositionally biased region" description="Basic and acidic residues" evidence="1">
    <location>
        <begin position="95"/>
        <end position="201"/>
    </location>
</feature>
<evidence type="ECO:0000256" key="1">
    <source>
        <dbReference type="SAM" id="MobiDB-lite"/>
    </source>
</evidence>
<sequence>MDDEDLRLKNASPQPSSDAPTASSPSMKGASGADNNPSIDDTGSQKENGEMQPAARAEGTEGGQGQRKRKKRSEMTAEEKMEDNRITRERRKRRERETMPRDPRDGPRNEFRGPGVERMRRDDELRFNGDRRSGDQRFGHRGDERRFNDDRRMDDRMMDGRRTDDWRPDERRFNEGRMRNEDRRREEERYWDRDDRDRRGPPMDMHQGYRQGGPPPFGGPPPARRKPVKYPEYRVVEQEPDPRIVAIMKRAAAAASADAKESAVPEEGEDADVKAVPETGEGGGKASVSEVKFDDPRDSDPAKRMTASARRRGNQGATNTESFDPASTLGRPDFRVIIGNGKKEKIDRLIKHDDVIVVPETFCDREDWDIYYKLVEEIVEMQKQGNKGTEWIPWAEGAHLITKEPTNSPTFKMICDKMIKWFNLRQGEGEHGTRFNWYRDSGDWKPIHHDSAAFNKSRAKNQNITIGASFGASRELCFYSAQRFESGERCKVYFPQDNGMMFSFGRDVNINWKHGINALAPEEQDGKGRISIILWGYMQDVKEEEGSPPMLVNRKPGDRRGGGRMGGGGRR</sequence>
<feature type="region of interest" description="Disordered" evidence="1">
    <location>
        <begin position="1"/>
        <end position="235"/>
    </location>
</feature>
<evidence type="ECO:0000313" key="3">
    <source>
        <dbReference type="Proteomes" id="UP001165065"/>
    </source>
</evidence>
<dbReference type="PANTHER" id="PTHR42256:SF1">
    <property type="entry name" value="FE2OG DIOXYGENASE DOMAIN-CONTAINING PROTEIN"/>
    <property type="match status" value="1"/>
</dbReference>
<protein>
    <recommendedName>
        <fullName evidence="4">Fe2OG dioxygenase domain-containing protein</fullName>
    </recommendedName>
</protein>
<feature type="compositionally biased region" description="Polar residues" evidence="1">
    <location>
        <begin position="33"/>
        <end position="42"/>
    </location>
</feature>
<dbReference type="InterPro" id="IPR037151">
    <property type="entry name" value="AlkB-like_sf"/>
</dbReference>
<dbReference type="OrthoDB" id="445341at2759"/>